<feature type="chain" id="PRO_5014471272" evidence="1">
    <location>
        <begin position="18"/>
        <end position="69"/>
    </location>
</feature>
<feature type="non-terminal residue" evidence="2">
    <location>
        <position position="69"/>
    </location>
</feature>
<dbReference type="EMBL" id="PNIQ01000964">
    <property type="protein sequence ID" value="PMP74965.1"/>
    <property type="molecule type" value="Genomic_DNA"/>
</dbReference>
<name>A0A2J6WVU1_9CHLR</name>
<protein>
    <submittedName>
        <fullName evidence="2">PA-phosphatase</fullName>
    </submittedName>
</protein>
<dbReference type="PROSITE" id="PS51257">
    <property type="entry name" value="PROKAR_LIPOPROTEIN"/>
    <property type="match status" value="1"/>
</dbReference>
<proteinExistence type="predicted"/>
<accession>A0A2J6WVU1</accession>
<keyword evidence="1" id="KW-0732">Signal</keyword>
<feature type="signal peptide" evidence="1">
    <location>
        <begin position="1"/>
        <end position="17"/>
    </location>
</feature>
<gene>
    <name evidence="2" type="ORF">C0184_14440</name>
</gene>
<dbReference type="Proteomes" id="UP000243376">
    <property type="component" value="Unassembled WGS sequence"/>
</dbReference>
<sequence>MRLVNLLLLLVMLTACSAPLTNAPALPLPGATPMHDRPPQGKLTSPLIPRLWLVTDPSAVLLTARANSV</sequence>
<dbReference type="AlphaFoldDB" id="A0A2J6WVU1"/>
<reference evidence="2 3" key="1">
    <citation type="submission" date="2018-01" db="EMBL/GenBank/DDBJ databases">
        <title>Metagenomic assembled genomes from two thermal pools in the Uzon Caldera, Kamchatka, Russia.</title>
        <authorList>
            <person name="Wilkins L."/>
            <person name="Ettinger C."/>
        </authorList>
    </citation>
    <scope>NUCLEOTIDE SEQUENCE [LARGE SCALE GENOMIC DNA]</scope>
    <source>
        <strain evidence="2">ZAV-02</strain>
    </source>
</reference>
<evidence type="ECO:0000313" key="2">
    <source>
        <dbReference type="EMBL" id="PMP74965.1"/>
    </source>
</evidence>
<comment type="caution">
    <text evidence="2">The sequence shown here is derived from an EMBL/GenBank/DDBJ whole genome shotgun (WGS) entry which is preliminary data.</text>
</comment>
<evidence type="ECO:0000313" key="3">
    <source>
        <dbReference type="Proteomes" id="UP000243376"/>
    </source>
</evidence>
<evidence type="ECO:0000256" key="1">
    <source>
        <dbReference type="SAM" id="SignalP"/>
    </source>
</evidence>
<organism evidence="2 3">
    <name type="scientific">Chloroflexus aggregans</name>
    <dbReference type="NCBI Taxonomy" id="152260"/>
    <lineage>
        <taxon>Bacteria</taxon>
        <taxon>Bacillati</taxon>
        <taxon>Chloroflexota</taxon>
        <taxon>Chloroflexia</taxon>
        <taxon>Chloroflexales</taxon>
        <taxon>Chloroflexineae</taxon>
        <taxon>Chloroflexaceae</taxon>
        <taxon>Chloroflexus</taxon>
    </lineage>
</organism>